<evidence type="ECO:0000256" key="1">
    <source>
        <dbReference type="SAM" id="Phobius"/>
    </source>
</evidence>
<keyword evidence="1" id="KW-0812">Transmembrane</keyword>
<gene>
    <name evidence="2" type="ORF">GNP93_11085</name>
</gene>
<proteinExistence type="predicted"/>
<name>A0A7X2ZAF7_9BACL</name>
<feature type="transmembrane region" description="Helical" evidence="1">
    <location>
        <begin position="133"/>
        <end position="154"/>
    </location>
</feature>
<dbReference type="InterPro" id="IPR009793">
    <property type="entry name" value="DUF1361"/>
</dbReference>
<dbReference type="AlphaFoldDB" id="A0A7X2ZAF7"/>
<comment type="caution">
    <text evidence="2">The sequence shown here is derived from an EMBL/GenBank/DDBJ whole genome shotgun (WGS) entry which is preliminary data.</text>
</comment>
<dbReference type="Pfam" id="PF07099">
    <property type="entry name" value="DUF1361"/>
    <property type="match status" value="1"/>
</dbReference>
<dbReference type="Proteomes" id="UP000450917">
    <property type="component" value="Unassembled WGS sequence"/>
</dbReference>
<feature type="transmembrane region" description="Helical" evidence="1">
    <location>
        <begin position="166"/>
        <end position="185"/>
    </location>
</feature>
<feature type="transmembrane region" description="Helical" evidence="1">
    <location>
        <begin position="25"/>
        <end position="42"/>
    </location>
</feature>
<protein>
    <submittedName>
        <fullName evidence="2">DUF1361 domain-containing protein</fullName>
    </submittedName>
</protein>
<keyword evidence="1" id="KW-1133">Transmembrane helix</keyword>
<sequence>MVCLGHFYTERNSMRMKLLASGKRFAGLALLSVVCVVVYALLRLFNQNTYYDFLIWNLFLAWIPYVLSSVAAILHERSTSVPRLALTVIGIVWILFLPNAPYIVTDMIHLTILKSNYTAEGHLGLGFSYWNDFMVIMLFAWNGLLLGAVSMHQWHAILRVRTSSQVSWVCAALVSFLSAYGILLGREYRLNSWDLLTNPASIGRSVVDSLHPEALLFCGMFGLFIFAVYAMVYLLMSSAKHASSRL</sequence>
<dbReference type="EMBL" id="WNZX01000008">
    <property type="protein sequence ID" value="MUG71222.1"/>
    <property type="molecule type" value="Genomic_DNA"/>
</dbReference>
<organism evidence="2 3">
    <name type="scientific">Paenibacillus validus</name>
    <dbReference type="NCBI Taxonomy" id="44253"/>
    <lineage>
        <taxon>Bacteria</taxon>
        <taxon>Bacillati</taxon>
        <taxon>Bacillota</taxon>
        <taxon>Bacilli</taxon>
        <taxon>Bacillales</taxon>
        <taxon>Paenibacillaceae</taxon>
        <taxon>Paenibacillus</taxon>
    </lineage>
</organism>
<feature type="transmembrane region" description="Helical" evidence="1">
    <location>
        <begin position="214"/>
        <end position="236"/>
    </location>
</feature>
<keyword evidence="3" id="KW-1185">Reference proteome</keyword>
<evidence type="ECO:0000313" key="3">
    <source>
        <dbReference type="Proteomes" id="UP000450917"/>
    </source>
</evidence>
<keyword evidence="1" id="KW-0472">Membrane</keyword>
<feature type="transmembrane region" description="Helical" evidence="1">
    <location>
        <begin position="86"/>
        <end position="104"/>
    </location>
</feature>
<feature type="transmembrane region" description="Helical" evidence="1">
    <location>
        <begin position="54"/>
        <end position="74"/>
    </location>
</feature>
<reference evidence="2 3" key="1">
    <citation type="submission" date="2019-11" db="EMBL/GenBank/DDBJ databases">
        <title>Draft genome sequences of five Paenibacillus species of dairy origin.</title>
        <authorList>
            <person name="Olajide A.M."/>
            <person name="Chen S."/>
            <person name="Lapointe G."/>
        </authorList>
    </citation>
    <scope>NUCLEOTIDE SEQUENCE [LARGE SCALE GENOMIC DNA]</scope>
    <source>
        <strain evidence="2 3">2CS3</strain>
    </source>
</reference>
<evidence type="ECO:0000313" key="2">
    <source>
        <dbReference type="EMBL" id="MUG71222.1"/>
    </source>
</evidence>
<accession>A0A7X2ZAF7</accession>